<comment type="caution">
    <text evidence="1">The sequence shown here is derived from an EMBL/GenBank/DDBJ whole genome shotgun (WGS) entry which is preliminary data.</text>
</comment>
<reference evidence="1" key="1">
    <citation type="submission" date="2021-06" db="EMBL/GenBank/DDBJ databases">
        <authorList>
            <person name="Kallberg Y."/>
            <person name="Tangrot J."/>
            <person name="Rosling A."/>
        </authorList>
    </citation>
    <scope>NUCLEOTIDE SEQUENCE</scope>
    <source>
        <strain evidence="1">MA453B</strain>
    </source>
</reference>
<gene>
    <name evidence="1" type="ORF">DERYTH_LOCUS14111</name>
</gene>
<accession>A0A9N9I3D7</accession>
<sequence length="72" mass="8349">MLQKHIPEDKKAILELFTGLEMILCFLKRTSGATVTHLSRNILKDTSESIIGTEDLMYHLIEDESLECWPDW</sequence>
<protein>
    <submittedName>
        <fullName evidence="1">11757_t:CDS:1</fullName>
    </submittedName>
</protein>
<evidence type="ECO:0000313" key="2">
    <source>
        <dbReference type="Proteomes" id="UP000789405"/>
    </source>
</evidence>
<name>A0A9N9I3D7_9GLOM</name>
<dbReference type="Proteomes" id="UP000789405">
    <property type="component" value="Unassembled WGS sequence"/>
</dbReference>
<organism evidence="1 2">
    <name type="scientific">Dentiscutata erythropus</name>
    <dbReference type="NCBI Taxonomy" id="1348616"/>
    <lineage>
        <taxon>Eukaryota</taxon>
        <taxon>Fungi</taxon>
        <taxon>Fungi incertae sedis</taxon>
        <taxon>Mucoromycota</taxon>
        <taxon>Glomeromycotina</taxon>
        <taxon>Glomeromycetes</taxon>
        <taxon>Diversisporales</taxon>
        <taxon>Gigasporaceae</taxon>
        <taxon>Dentiscutata</taxon>
    </lineage>
</organism>
<keyword evidence="2" id="KW-1185">Reference proteome</keyword>
<feature type="non-terminal residue" evidence="1">
    <location>
        <position position="72"/>
    </location>
</feature>
<proteinExistence type="predicted"/>
<dbReference type="EMBL" id="CAJVPY010010377">
    <property type="protein sequence ID" value="CAG8718233.1"/>
    <property type="molecule type" value="Genomic_DNA"/>
</dbReference>
<evidence type="ECO:0000313" key="1">
    <source>
        <dbReference type="EMBL" id="CAG8718233.1"/>
    </source>
</evidence>
<dbReference type="AlphaFoldDB" id="A0A9N9I3D7"/>